<evidence type="ECO:0000256" key="9">
    <source>
        <dbReference type="ARBA" id="ARBA00023150"/>
    </source>
</evidence>
<keyword evidence="7 11" id="KW-0479">Metal-binding</keyword>
<dbReference type="SMART" id="SM00852">
    <property type="entry name" value="MoCF_biosynth"/>
    <property type="match status" value="1"/>
</dbReference>
<dbReference type="NCBIfam" id="NF007960">
    <property type="entry name" value="PRK10680.1"/>
    <property type="match status" value="1"/>
</dbReference>
<dbReference type="InterPro" id="IPR008284">
    <property type="entry name" value="MoCF_biosynth_CS"/>
</dbReference>
<evidence type="ECO:0000256" key="6">
    <source>
        <dbReference type="ARBA" id="ARBA00022679"/>
    </source>
</evidence>
<organism evidence="13 14">
    <name type="scientific">Candidatus Enterovibrio escicola</name>
    <dbReference type="NCBI Taxonomy" id="1927127"/>
    <lineage>
        <taxon>Bacteria</taxon>
        <taxon>Pseudomonadati</taxon>
        <taxon>Pseudomonadota</taxon>
        <taxon>Gammaproteobacteria</taxon>
        <taxon>Vibrionales</taxon>
        <taxon>Vibrionaceae</taxon>
        <taxon>Enterovibrio</taxon>
    </lineage>
</organism>
<dbReference type="GO" id="GO:0061599">
    <property type="term" value="F:molybdopterin molybdotransferase activity"/>
    <property type="evidence" value="ECO:0007669"/>
    <property type="project" value="UniProtKB-UniRule"/>
</dbReference>
<dbReference type="SUPFAM" id="SSF63867">
    <property type="entry name" value="MoeA C-terminal domain-like"/>
    <property type="match status" value="1"/>
</dbReference>
<name>A0A2A5T116_9GAMM</name>
<dbReference type="SUPFAM" id="SSF53218">
    <property type="entry name" value="Molybdenum cofactor biosynthesis proteins"/>
    <property type="match status" value="1"/>
</dbReference>
<sequence>MDSCNTLGLMSISTALSILLKKTKSLTQTEQVSLRYAQNRITAKDIISPINVPPFSNSAMDGYAIRCADLVNDQALSIAGKSFAGMPFEGKWPKGSCIRIMTGAAIPMGADAVIMQEQTKIKGYNNITFTTTPFAQQNIRPMGNDVKVGEIIIPKGTLLTPLKIPMLATLGIATVSVICKPKVAFFSTGDELRQVGETLGKGEIYDSNRYTIHAILDKISCDTIDLGTIPDCLDQLHDTFLQAADLADVIITTGGVSVGETDFIKDALGQESKIDFWRIAIKPGKPFAFGTVKDTLFCGLPGNPMAVLVTLHVLVQPLLAKLGGYTQWIPTIKLKATAATPFKKSLGRTDYQCAIYHVDSDNKLWVASTGDQSSGAFSRLSIANCFIILEQNRGYVKVNETVTIEPFNAVFAVLN</sequence>
<dbReference type="Gene3D" id="3.90.105.10">
    <property type="entry name" value="Molybdopterin biosynthesis moea protein, domain 2"/>
    <property type="match status" value="1"/>
</dbReference>
<reference evidence="14" key="1">
    <citation type="submission" date="2017-04" db="EMBL/GenBank/DDBJ databases">
        <title>Genome evolution of the luminous symbionts of deep sea anglerfish.</title>
        <authorList>
            <person name="Hendry T.A."/>
        </authorList>
    </citation>
    <scope>NUCLEOTIDE SEQUENCE [LARGE SCALE GENOMIC DNA]</scope>
</reference>
<dbReference type="Pfam" id="PF03453">
    <property type="entry name" value="MoeA_N"/>
    <property type="match status" value="1"/>
</dbReference>
<dbReference type="PROSITE" id="PS01079">
    <property type="entry name" value="MOCF_BIOSYNTHESIS_2"/>
    <property type="match status" value="1"/>
</dbReference>
<dbReference type="GeneID" id="66952274"/>
<evidence type="ECO:0000256" key="11">
    <source>
        <dbReference type="RuleBase" id="RU365090"/>
    </source>
</evidence>
<evidence type="ECO:0000259" key="12">
    <source>
        <dbReference type="SMART" id="SM00852"/>
    </source>
</evidence>
<protein>
    <recommendedName>
        <fullName evidence="11">Molybdopterin molybdenumtransferase</fullName>
        <ecNumber evidence="11">2.10.1.1</ecNumber>
    </recommendedName>
</protein>
<dbReference type="AlphaFoldDB" id="A0A2A5T116"/>
<keyword evidence="14" id="KW-1185">Reference proteome</keyword>
<dbReference type="InterPro" id="IPR005110">
    <property type="entry name" value="MoeA_linker/N"/>
</dbReference>
<dbReference type="InterPro" id="IPR036425">
    <property type="entry name" value="MoaB/Mog-like_dom_sf"/>
</dbReference>
<evidence type="ECO:0000256" key="3">
    <source>
        <dbReference type="ARBA" id="ARBA00005046"/>
    </source>
</evidence>
<dbReference type="Proteomes" id="UP000219020">
    <property type="component" value="Unassembled WGS sequence"/>
</dbReference>
<dbReference type="PANTHER" id="PTHR10192:SF5">
    <property type="entry name" value="GEPHYRIN"/>
    <property type="match status" value="1"/>
</dbReference>
<keyword evidence="8 11" id="KW-0460">Magnesium</keyword>
<dbReference type="InterPro" id="IPR001453">
    <property type="entry name" value="MoaB/Mog_dom"/>
</dbReference>
<comment type="function">
    <text evidence="2 11">Catalyzes the insertion of molybdate into adenylated molybdopterin with the concomitant release of AMP.</text>
</comment>
<evidence type="ECO:0000256" key="8">
    <source>
        <dbReference type="ARBA" id="ARBA00022842"/>
    </source>
</evidence>
<keyword evidence="6 11" id="KW-0808">Transferase</keyword>
<dbReference type="InterPro" id="IPR038987">
    <property type="entry name" value="MoeA-like"/>
</dbReference>
<keyword evidence="5 11" id="KW-0500">Molybdenum</keyword>
<accession>A0A2A5T116</accession>
<dbReference type="GO" id="GO:0046872">
    <property type="term" value="F:metal ion binding"/>
    <property type="evidence" value="ECO:0007669"/>
    <property type="project" value="UniProtKB-UniRule"/>
</dbReference>
<dbReference type="GO" id="GO:0006777">
    <property type="term" value="P:Mo-molybdopterin cofactor biosynthetic process"/>
    <property type="evidence" value="ECO:0007669"/>
    <property type="project" value="UniProtKB-UniRule"/>
</dbReference>
<dbReference type="Gene3D" id="2.170.190.11">
    <property type="entry name" value="Molybdopterin biosynthesis moea protein, domain 3"/>
    <property type="match status" value="1"/>
</dbReference>
<evidence type="ECO:0000256" key="7">
    <source>
        <dbReference type="ARBA" id="ARBA00022723"/>
    </source>
</evidence>
<dbReference type="RefSeq" id="WP_097357001.1">
    <property type="nucleotide sequence ID" value="NZ_CAWNJE010000033.1"/>
</dbReference>
<dbReference type="NCBIfam" id="TIGR00177">
    <property type="entry name" value="molyb_syn"/>
    <property type="match status" value="1"/>
</dbReference>
<evidence type="ECO:0000313" key="13">
    <source>
        <dbReference type="EMBL" id="PCS21836.1"/>
    </source>
</evidence>
<dbReference type="InterPro" id="IPR036135">
    <property type="entry name" value="MoeA_linker/N_sf"/>
</dbReference>
<dbReference type="SUPFAM" id="SSF63882">
    <property type="entry name" value="MoeA N-terminal region -like"/>
    <property type="match status" value="1"/>
</dbReference>
<dbReference type="InterPro" id="IPR005111">
    <property type="entry name" value="MoeA_C_domain_IV"/>
</dbReference>
<evidence type="ECO:0000256" key="5">
    <source>
        <dbReference type="ARBA" id="ARBA00022505"/>
    </source>
</evidence>
<evidence type="ECO:0000256" key="1">
    <source>
        <dbReference type="ARBA" id="ARBA00001946"/>
    </source>
</evidence>
<dbReference type="FunFam" id="3.40.980.10:FF:000004">
    <property type="entry name" value="Molybdopterin molybdenumtransferase"/>
    <property type="match status" value="1"/>
</dbReference>
<dbReference type="NCBIfam" id="NF045515">
    <property type="entry name" value="Glp_gephyrin"/>
    <property type="match status" value="1"/>
</dbReference>
<proteinExistence type="inferred from homology"/>
<dbReference type="UniPathway" id="UPA00344"/>
<gene>
    <name evidence="13" type="ORF">BTN49_2522</name>
</gene>
<comment type="cofactor">
    <cofactor evidence="1 11">
        <name>Mg(2+)</name>
        <dbReference type="ChEBI" id="CHEBI:18420"/>
    </cofactor>
</comment>
<dbReference type="GO" id="GO:0005829">
    <property type="term" value="C:cytosol"/>
    <property type="evidence" value="ECO:0007669"/>
    <property type="project" value="TreeGrafter"/>
</dbReference>
<dbReference type="Pfam" id="PF00994">
    <property type="entry name" value="MoCF_biosynth"/>
    <property type="match status" value="1"/>
</dbReference>
<dbReference type="FunFam" id="2.170.190.11:FF:000001">
    <property type="entry name" value="Molybdopterin molybdenumtransferase"/>
    <property type="match status" value="1"/>
</dbReference>
<dbReference type="Gene3D" id="3.40.980.10">
    <property type="entry name" value="MoaB/Mog-like domain"/>
    <property type="match status" value="1"/>
</dbReference>
<feature type="domain" description="MoaB/Mog" evidence="12">
    <location>
        <begin position="184"/>
        <end position="321"/>
    </location>
</feature>
<dbReference type="InterPro" id="IPR036688">
    <property type="entry name" value="MoeA_C_domain_IV_sf"/>
</dbReference>
<dbReference type="Gene3D" id="2.40.340.10">
    <property type="entry name" value="MoeA, C-terminal, domain IV"/>
    <property type="match status" value="1"/>
</dbReference>
<comment type="caution">
    <text evidence="13">The sequence shown here is derived from an EMBL/GenBank/DDBJ whole genome shotgun (WGS) entry which is preliminary data.</text>
</comment>
<dbReference type="EMBL" id="NBYY01000029">
    <property type="protein sequence ID" value="PCS21836.1"/>
    <property type="molecule type" value="Genomic_DNA"/>
</dbReference>
<comment type="similarity">
    <text evidence="4 11">Belongs to the MoeA family.</text>
</comment>
<dbReference type="PANTHER" id="PTHR10192">
    <property type="entry name" value="MOLYBDOPTERIN BIOSYNTHESIS PROTEIN"/>
    <property type="match status" value="1"/>
</dbReference>
<dbReference type="CDD" id="cd00887">
    <property type="entry name" value="MoeA"/>
    <property type="match status" value="1"/>
</dbReference>
<dbReference type="Pfam" id="PF03454">
    <property type="entry name" value="MoeA_C"/>
    <property type="match status" value="1"/>
</dbReference>
<comment type="pathway">
    <text evidence="3 11">Cofactor biosynthesis; molybdopterin biosynthesis.</text>
</comment>
<dbReference type="EC" id="2.10.1.1" evidence="11"/>
<evidence type="ECO:0000256" key="10">
    <source>
        <dbReference type="ARBA" id="ARBA00047317"/>
    </source>
</evidence>
<evidence type="ECO:0000256" key="4">
    <source>
        <dbReference type="ARBA" id="ARBA00010763"/>
    </source>
</evidence>
<evidence type="ECO:0000256" key="2">
    <source>
        <dbReference type="ARBA" id="ARBA00002901"/>
    </source>
</evidence>
<keyword evidence="9 11" id="KW-0501">Molybdenum cofactor biosynthesis</keyword>
<comment type="catalytic activity">
    <reaction evidence="10">
        <text>adenylyl-molybdopterin + molybdate = Mo-molybdopterin + AMP + H(+)</text>
        <dbReference type="Rhea" id="RHEA:35047"/>
        <dbReference type="ChEBI" id="CHEBI:15378"/>
        <dbReference type="ChEBI" id="CHEBI:36264"/>
        <dbReference type="ChEBI" id="CHEBI:62727"/>
        <dbReference type="ChEBI" id="CHEBI:71302"/>
        <dbReference type="ChEBI" id="CHEBI:456215"/>
        <dbReference type="EC" id="2.10.1.1"/>
    </reaction>
</comment>
<evidence type="ECO:0000313" key="14">
    <source>
        <dbReference type="Proteomes" id="UP000219020"/>
    </source>
</evidence>